<dbReference type="EMBL" id="MT144118">
    <property type="protein sequence ID" value="QJA49116.1"/>
    <property type="molecule type" value="Genomic_DNA"/>
</dbReference>
<evidence type="ECO:0000313" key="2">
    <source>
        <dbReference type="EMBL" id="QJA49116.1"/>
    </source>
</evidence>
<organism evidence="2">
    <name type="scientific">viral metagenome</name>
    <dbReference type="NCBI Taxonomy" id="1070528"/>
    <lineage>
        <taxon>unclassified sequences</taxon>
        <taxon>metagenomes</taxon>
        <taxon>organismal metagenomes</taxon>
    </lineage>
</organism>
<protein>
    <submittedName>
        <fullName evidence="2">Uncharacterized protein</fullName>
    </submittedName>
</protein>
<feature type="transmembrane region" description="Helical" evidence="1">
    <location>
        <begin position="35"/>
        <end position="58"/>
    </location>
</feature>
<evidence type="ECO:0000313" key="3">
    <source>
        <dbReference type="EMBL" id="QJH98540.1"/>
    </source>
</evidence>
<keyword evidence="1" id="KW-1133">Transmembrane helix</keyword>
<evidence type="ECO:0000256" key="1">
    <source>
        <dbReference type="SAM" id="Phobius"/>
    </source>
</evidence>
<accession>A0A6H1ZMG2</accession>
<keyword evidence="1" id="KW-0472">Membrane</keyword>
<keyword evidence="1" id="KW-0812">Transmembrane</keyword>
<gene>
    <name evidence="2" type="ORF">TM448A01231_0016</name>
    <name evidence="3" type="ORF">TM448B01337_0016</name>
</gene>
<sequence>MEQKVLDDLQEAADKVKSVGDLLNRLYYSSDLSTIFIRPLLSMLIAATVYLADNLLSLKEKYARGIKR</sequence>
<proteinExistence type="predicted"/>
<name>A0A6H1ZMG2_9ZZZZ</name>
<dbReference type="EMBL" id="MT144739">
    <property type="protein sequence ID" value="QJH98540.1"/>
    <property type="molecule type" value="Genomic_DNA"/>
</dbReference>
<dbReference type="AlphaFoldDB" id="A0A6H1ZMG2"/>
<reference evidence="2" key="1">
    <citation type="submission" date="2020-03" db="EMBL/GenBank/DDBJ databases">
        <title>The deep terrestrial virosphere.</title>
        <authorList>
            <person name="Holmfeldt K."/>
            <person name="Nilsson E."/>
            <person name="Simone D."/>
            <person name="Lopez-Fernandez M."/>
            <person name="Wu X."/>
            <person name="de Brujin I."/>
            <person name="Lundin D."/>
            <person name="Andersson A."/>
            <person name="Bertilsson S."/>
            <person name="Dopson M."/>
        </authorList>
    </citation>
    <scope>NUCLEOTIDE SEQUENCE</scope>
    <source>
        <strain evidence="2">TM448A01231</strain>
        <strain evidence="3">TM448B01337</strain>
    </source>
</reference>